<dbReference type="InterPro" id="IPR001242">
    <property type="entry name" value="Condensation_dom"/>
</dbReference>
<dbReference type="FunFam" id="3.30.559.30:FF:000066">
    <property type="entry name" value="NonRibosomal Peptide Synthetase"/>
    <property type="match status" value="1"/>
</dbReference>
<feature type="compositionally biased region" description="Polar residues" evidence="3">
    <location>
        <begin position="3085"/>
        <end position="3105"/>
    </location>
</feature>
<feature type="region of interest" description="Disordered" evidence="3">
    <location>
        <begin position="3048"/>
        <end position="3072"/>
    </location>
</feature>
<name>A0AAE9EG60_CAEBR</name>
<keyword evidence="2" id="KW-0597">Phosphoprotein</keyword>
<dbReference type="PANTHER" id="PTHR45527">
    <property type="entry name" value="NONRIBOSOMAL PEPTIDE SYNTHETASE"/>
    <property type="match status" value="1"/>
</dbReference>
<dbReference type="SUPFAM" id="SSF52777">
    <property type="entry name" value="CoA-dependent acyltransferases"/>
    <property type="match status" value="2"/>
</dbReference>
<feature type="compositionally biased region" description="Polar residues" evidence="3">
    <location>
        <begin position="2977"/>
        <end position="3001"/>
    </location>
</feature>
<feature type="domain" description="Carrier" evidence="4">
    <location>
        <begin position="1641"/>
        <end position="1715"/>
    </location>
</feature>
<dbReference type="PROSITE" id="PS00455">
    <property type="entry name" value="AMP_BINDING"/>
    <property type="match status" value="1"/>
</dbReference>
<reference evidence="5 6" key="1">
    <citation type="submission" date="2022-04" db="EMBL/GenBank/DDBJ databases">
        <title>Chromosome-level reference genomes for two strains of Caenorhabditis briggsae: an improved platform for comparative genomics.</title>
        <authorList>
            <person name="Stevens L."/>
            <person name="Andersen E."/>
        </authorList>
    </citation>
    <scope>NUCLEOTIDE SEQUENCE [LARGE SCALE GENOMIC DNA]</scope>
    <source>
        <strain evidence="5">VX34</strain>
        <tissue evidence="5">Whole-organism</tissue>
    </source>
</reference>
<dbReference type="Gene3D" id="3.30.559.10">
    <property type="entry name" value="Chloramphenicol acetyltransferase-like domain"/>
    <property type="match status" value="2"/>
</dbReference>
<evidence type="ECO:0000256" key="3">
    <source>
        <dbReference type="SAM" id="MobiDB-lite"/>
    </source>
</evidence>
<dbReference type="Pfam" id="PF00550">
    <property type="entry name" value="PP-binding"/>
    <property type="match status" value="3"/>
</dbReference>
<dbReference type="FunFam" id="1.10.1200.10:FF:000046">
    <property type="entry name" value="Nonribosomal peptide synthetase easA"/>
    <property type="match status" value="1"/>
</dbReference>
<dbReference type="GO" id="GO:0003824">
    <property type="term" value="F:catalytic activity"/>
    <property type="evidence" value="ECO:0007669"/>
    <property type="project" value="InterPro"/>
</dbReference>
<gene>
    <name evidence="5" type="ORF">L5515_003945</name>
</gene>
<dbReference type="EMBL" id="CP092622">
    <property type="protein sequence ID" value="UMM23034.1"/>
    <property type="molecule type" value="Genomic_DNA"/>
</dbReference>
<protein>
    <recommendedName>
        <fullName evidence="4">Carrier domain-containing protein</fullName>
    </recommendedName>
</protein>
<dbReference type="InterPro" id="IPR040457">
    <property type="entry name" value="GCP_C"/>
</dbReference>
<dbReference type="FunFam" id="3.30.559.10:FF:000121">
    <property type="entry name" value="NonRibosomal Peptide Synthetase"/>
    <property type="match status" value="1"/>
</dbReference>
<feature type="compositionally biased region" description="Polar residues" evidence="3">
    <location>
        <begin position="3112"/>
        <end position="3149"/>
    </location>
</feature>
<dbReference type="Gene3D" id="3.30.559.30">
    <property type="entry name" value="Nonribosomal peptide synthetase, condensation domain"/>
    <property type="match status" value="1"/>
</dbReference>
<feature type="region of interest" description="Disordered" evidence="3">
    <location>
        <begin position="1718"/>
        <end position="1739"/>
    </location>
</feature>
<dbReference type="PROSITE" id="PS50075">
    <property type="entry name" value="CARRIER"/>
    <property type="match status" value="3"/>
</dbReference>
<evidence type="ECO:0000313" key="6">
    <source>
        <dbReference type="Proteomes" id="UP000829354"/>
    </source>
</evidence>
<evidence type="ECO:0000313" key="5">
    <source>
        <dbReference type="EMBL" id="UMM23034.1"/>
    </source>
</evidence>
<feature type="region of interest" description="Disordered" evidence="3">
    <location>
        <begin position="3085"/>
        <end position="3149"/>
    </location>
</feature>
<dbReference type="InterPro" id="IPR000873">
    <property type="entry name" value="AMP-dep_synth/lig_dom"/>
</dbReference>
<feature type="domain" description="Carrier" evidence="4">
    <location>
        <begin position="2604"/>
        <end position="2679"/>
    </location>
</feature>
<dbReference type="PANTHER" id="PTHR45527:SF1">
    <property type="entry name" value="FATTY ACID SYNTHASE"/>
    <property type="match status" value="1"/>
</dbReference>
<dbReference type="Gene3D" id="3.30.300.30">
    <property type="match status" value="2"/>
</dbReference>
<organism evidence="5 6">
    <name type="scientific">Caenorhabditis briggsae</name>
    <dbReference type="NCBI Taxonomy" id="6238"/>
    <lineage>
        <taxon>Eukaryota</taxon>
        <taxon>Metazoa</taxon>
        <taxon>Ecdysozoa</taxon>
        <taxon>Nematoda</taxon>
        <taxon>Chromadorea</taxon>
        <taxon>Rhabditida</taxon>
        <taxon>Rhabditina</taxon>
        <taxon>Rhabditomorpha</taxon>
        <taxon>Rhabditoidea</taxon>
        <taxon>Rhabditidae</taxon>
        <taxon>Peloderinae</taxon>
        <taxon>Caenorhabditis</taxon>
    </lineage>
</organism>
<accession>A0AAE9EG60</accession>
<dbReference type="SUPFAM" id="SSF47336">
    <property type="entry name" value="ACP-like"/>
    <property type="match status" value="3"/>
</dbReference>
<feature type="compositionally biased region" description="Polar residues" evidence="3">
    <location>
        <begin position="3019"/>
        <end position="3034"/>
    </location>
</feature>
<dbReference type="Gene3D" id="3.40.50.12780">
    <property type="entry name" value="N-terminal domain of ligase-like"/>
    <property type="match status" value="2"/>
</dbReference>
<dbReference type="InterPro" id="IPR042099">
    <property type="entry name" value="ANL_N_sf"/>
</dbReference>
<evidence type="ECO:0000256" key="2">
    <source>
        <dbReference type="ARBA" id="ARBA00022553"/>
    </source>
</evidence>
<dbReference type="InterPro" id="IPR020845">
    <property type="entry name" value="AMP-binding_CS"/>
</dbReference>
<dbReference type="FunFam" id="3.40.50.12780:FF:000108">
    <property type="entry name" value="NonRibosomal Peptide Synthetase"/>
    <property type="match status" value="2"/>
</dbReference>
<dbReference type="InterPro" id="IPR009081">
    <property type="entry name" value="PP-bd_ACP"/>
</dbReference>
<dbReference type="Pfam" id="PF00668">
    <property type="entry name" value="Condensation"/>
    <property type="match status" value="2"/>
</dbReference>
<dbReference type="Proteomes" id="UP000829354">
    <property type="component" value="Chromosome III"/>
</dbReference>
<dbReference type="InterPro" id="IPR036736">
    <property type="entry name" value="ACP-like_sf"/>
</dbReference>
<sequence length="3765" mass="428812">MTEPSENETIFCEILPELCRIYEQSRFADSLNVFVKNIRFGNDREIEKTSNDVEIKMGGVRCLAEFQNCKAVKQKKMSATDEMMFGIFGQDSPQLKNSEIPPEVLALNARLILPKASDQYVSQIEIRNYEIEQNPTFQEIFSCSPSEIKLCQRVKKEIYLHVNLKKEQQTTRSSLFEAILNMLEELKFKKEIKNIHQFCIPFVHFGKVRISVKIDEDTENVKVEVFNLFGSLFGFMDFLDDGKINDDLFLTDEMLNSRVEALEDLDSEDSIEEKEKPNPTESFDILISILQNQMNLLKMSPDDVASTPLPYLGIDSLRLAELEYHISNHPEFTNLNLNAPFLVSYKTLAQITLFLDKMKEDKKIRTNQNPPVIVQHSESVHNKFEIPLSSQQKRILFVRELEKDLLASSSNLTSQFDESVLLHFSHLPHKRTTNVINHLIITNSILRTQYSEDYQYLLSGTECFIAIRMKDETFILDPILPIRCILKSKQILQIIFNHISIDGRSLLVFYRKFKDMIINFPKIQCAAPALQHYDYCRSEKDASKESLDYWTNYLKPLGTLELEKIPHDFSEYSEILTASYLHQPFPKGIQKKFDTFCLQKSLSRFELFMGVLEISARRVFGISDPFAMGFAVDQRTFPFFETIGCFTNVLFYLSGMDNNLENCQKTLRESRRHQDFPYESIVKLTGIDGDLFNIFVVNDVVEIDSISKKFSKASRRVRFEDETIHVDIIQDSTDSKEKKVAKYSMTWYLRLFGDDRLHVEVEYADNLFRRETIETVTDEMFRIINGLLADNERIPVKNVPRRSDFPTSTVSQIISGEASTVRYRQKDVKIYPNKLSSNLFKLQIQRYCQLIAECPIVIHMPRGPDLIQAVLGAWSAGFYSAPLHRDATEEQIQKTCQGLGFKHPIVLRNLNDFKTSNLRIFNRSSSYDLAYVTSTSGSTGKPKLVGTSFQGHSNLARQYTTSFQISSSDTIGQVVDPSFDIFFADIVKTFTNGARLLLARDSIATSSELLSCTNVYLMPAFLSRLPDMECLKHLETLQYGGEPLAPLVLERLPKTLNVWQEFGLTEQTVYSARRRILPSKLKDPDGLRKIGECYDNIYVEVRSFGGSDDMCKRGQLILKGIGLMRGYFEVTRHSLDEFPTGDEVRKLKNGEIVFIGRKDSQVKVRGHRIDLFEIECVALSSNLLEYCTCIVSNSNQLALFYKFKSAESINDSSENLQKFLEEKLISYKVPQLLIHLEQFPLTRTGKVDRKQLLQYLKSHENSNSNEERIEEYSGSKHVDEAEKLSSLLLKWLQHYSKSEIDSLDSNIFTCGVDSISVMLTMQKLRTEGFEVPVKMFFKSKSVRKIVEWVLASSNSTTVEAQKEVPKPRYQQEHLNHFIDLNHIQQRILFSSRMTTSDPFLLEFSIDIPPRTSEDLLCQAVNFIVMRNQMLRSKLSRIQGEYRFILFSGTEASSFSELKSWTPIYTKFQMGSKSSKLRFSVAPIKRDHDTPATFSLAFAYGKTISNVFGITSSFPIATTFANRTQENWNTVSMFANTLPLVFDTNQSSEEFVERLYLLTENSNIALMEAVGSTGHFADFALNYHKNLGGNQKDIFCQFPVLLTYSESEGMAELEYDGKWISEEKAEQLRIGIQNCFGPPAPHTEEETKLDYLQAFEKFLNTNVSENSDFFHSGGHSLTAMKLIDYLSDALEIEIPLKLIFEFKTPKALEKAVRAFQKKDETLESTSETTPHPQPSDPFESFKFPLSRQQNQMFYLSQLTEDSLEYQLPFIQPFPATVCPSEIHRSLLMTIQEQNIFRTVFKMDSETGEPYQEVVSMTEAFLRCHIENVRREEKLHDRIRELCEEPIDVLSGLPLLKASFVTSSEKHVAFLHLHHLISDARSTQITNSTMKSFFEESQRSPIRFNYTYLDYCRLEQKEISNCDGEYLETLVAGLGGLKIGNRNDPEKIFVDVPKPLVTQRLASGDSPFSVFLRIVSSVLLKCFPTSSQFNIAFPALNRNEKTSNLCGYFLNNLLINSSHLSTLPDVLNANLPYSDVIRQVRKVSRKDESVANLYINCRYDLEYDESDDEVLLDLVPLKLHFPIEIDVDLLANEAYRITLRSDRLKKKEMMEILKMVTKELEVSESKLDQNREKTIYGLKKDTLNFSIPVLYEKFLASNVTSKFAVSSSEELSYRQLHQIVLRMSQKLSREFLIHRGTMIRSDDVIAVVGSKSIQTTVRCLAVQFAGAAYLPIDKSYPEERRNEILKDSLFVFEESGDIEDIGSTKSSRHFPISTAYCLSYVITTSGTTGRPKSVAIGADSLANLCLSSTISMRVSNSSRIFQFTNFVFDNSVLEVSMAIASQATLIYGSSNFDPSEFEKSIEDPGITHCLLFPSLVQSIEISRIKSLPYWIVGGERLPQTLLDSALDMGIRVIQNYGPTETTAFAISKQMKKGDLGCQIGHPAINSKVRISKFDESGNGEILISGRGRMRGYFNREMMTSEWYSSGDICRISKTSEIEFIGRTDSQVKVRGYRVELSEIEKIIESHPDVKICKAIFEPGTQQIHVFYKTLDISSETIRSNCERLLEPQKIPSTFNEVGEFPLTGNSKIDKVKLMEIVKNPKISQKQKTDSLESELSAIWISLLNCPKPSESDNFFLIGGHSLLLIRLRHLMQTKLNIQISVPDVLENLKFGDMITLLKKKKGLSQNQKTLVFFPALYGGCTTYLKMIQILKTDFLDVLLLDEESGETVDEVAERYKNQIWAKTRNSSPSSLIFIGASSAGTFAFATSQKFRENVTVVLLDSGTFWNLIEHLDYSKNETEMTENLKNYQVDIQTARSMAIESWKILQILKNYKPEISIKKIHILSVDGSDLGWSKYSRNLKTHKINGDHYSMLQDSKHVLDVVKIAVKPQMAHYSGSLGAFEQFRDAFGLESMMSVEDVRQSLQHQKQLMDIEGSRQYVEQFIKKCESRDPNSIKPLRKRVDALMNESEKMTTPLDDSRSVSNMSTNSTATPTASIQSSPFQRRSASRGRVLSTLTGDHATPNLNESITSRSRANSSFTSYDQRALGIERQLAGSQRPRSPYRMGGLSGIPTTRVSPLTASNQLFSASNTAFNTPSPHHLQGNQTTSRLLREDSPNSNQRYTRSSSNTQQQVFRQTPRTSSNPHQNSVTSSVRAQLNQLSNTPIHARLGNAKTETESTVCECLLFALIGIESRLFRPIHRKMTITSTASISTTHLAVCHRVLSIANLYLLLSHKESHATGEHHVTNALLASIRNILGEYIGDMDEMRRIKDLKFHHCLPLIEKWQYRMTILLMAYKARNLPQLELLESMFILHSSHSFEDDRKFILDKLLDYTLGVFCNQMMEWMTTGEVPAENWMIAKDDATGEVSLRKVPIFMTETNARILLEIGKSLPHVGSASDDDLESIDKATTVVRAALSPELIFKEELTPVLKILRDVVCGIVMRMVLTTGRLKEHIHKATSFFFLSDPRFTITLYTIIKEASMGLRVGSASLSRQTVSSALAAALEATTVTQTVENKKKQKLKFTLDSITSLGSTPNVSSKMQFVQPLSPHYEPQMPLMKPIFAACDDAYESIFHVIWAIDLARCSSQETLSENLPGIMRFLVKNYSLRENATCLVNMIAHIFSVVNASLLRLRSLISVQLKQQLARFLAALDEKCIDVDDVIKEHVKFVRRVSVVVFVRNNEKIEHELANLLRVSFEAQEFAEEFSFTWHDVIEATTDDDNVRKARIAEICQRRTIGARVLLETVNKCQKNLNELLDELIMYGNDALLE</sequence>
<dbReference type="InterPro" id="IPR029058">
    <property type="entry name" value="AB_hydrolase_fold"/>
</dbReference>
<evidence type="ECO:0000256" key="1">
    <source>
        <dbReference type="ARBA" id="ARBA00022450"/>
    </source>
</evidence>
<feature type="domain" description="Carrier" evidence="4">
    <location>
        <begin position="1278"/>
        <end position="1353"/>
    </location>
</feature>
<dbReference type="SUPFAM" id="SSF53474">
    <property type="entry name" value="alpha/beta-Hydrolases"/>
    <property type="match status" value="1"/>
</dbReference>
<evidence type="ECO:0000259" key="4">
    <source>
        <dbReference type="PROSITE" id="PS50075"/>
    </source>
</evidence>
<dbReference type="InterPro" id="IPR045851">
    <property type="entry name" value="AMP-bd_C_sf"/>
</dbReference>
<dbReference type="Pfam" id="PF04130">
    <property type="entry name" value="GCP_C_terminal"/>
    <property type="match status" value="1"/>
</dbReference>
<keyword evidence="6" id="KW-1185">Reference proteome</keyword>
<dbReference type="SUPFAM" id="SSF56801">
    <property type="entry name" value="Acetyl-CoA synthetase-like"/>
    <property type="match status" value="2"/>
</dbReference>
<feature type="region of interest" description="Disordered" evidence="3">
    <location>
        <begin position="2966"/>
        <end position="3034"/>
    </location>
</feature>
<dbReference type="FunFam" id="3.30.300.30:FF:000089">
    <property type="entry name" value="NonRibosomal Peptide Synthetase"/>
    <property type="match status" value="1"/>
</dbReference>
<dbReference type="Gene3D" id="3.40.50.1820">
    <property type="entry name" value="alpha/beta hydrolase"/>
    <property type="match status" value="1"/>
</dbReference>
<dbReference type="Pfam" id="PF00501">
    <property type="entry name" value="AMP-binding"/>
    <property type="match status" value="2"/>
</dbReference>
<keyword evidence="1" id="KW-0596">Phosphopantetheine</keyword>
<dbReference type="PROSITE" id="PS00012">
    <property type="entry name" value="PHOSPHOPANTETHEINE"/>
    <property type="match status" value="1"/>
</dbReference>
<dbReference type="Gene3D" id="1.10.1200.10">
    <property type="entry name" value="ACP-like"/>
    <property type="match status" value="2"/>
</dbReference>
<dbReference type="InterPro" id="IPR023213">
    <property type="entry name" value="CAT-like_dom_sf"/>
</dbReference>
<dbReference type="InterPro" id="IPR006162">
    <property type="entry name" value="Ppantetheine_attach_site"/>
</dbReference>
<dbReference type="GO" id="GO:0043015">
    <property type="term" value="F:gamma-tubulin binding"/>
    <property type="evidence" value="ECO:0007669"/>
    <property type="project" value="InterPro"/>
</dbReference>
<proteinExistence type="predicted"/>